<dbReference type="InterPro" id="IPR037045">
    <property type="entry name" value="S8pro/Inhibitor_I9_sf"/>
</dbReference>
<dbReference type="SUPFAM" id="SSF54897">
    <property type="entry name" value="Protease propeptides/inhibitors"/>
    <property type="match status" value="1"/>
</dbReference>
<name>A0A7D5YVU5_9HYPO</name>
<dbReference type="AlphaFoldDB" id="A0A7D5YVU5"/>
<proteinExistence type="predicted"/>
<keyword evidence="5" id="KW-1185">Reference proteome</keyword>
<dbReference type="KEGG" id="mbrn:26247815"/>
<evidence type="ECO:0000313" key="5">
    <source>
        <dbReference type="Proteomes" id="UP000510686"/>
    </source>
</evidence>
<dbReference type="Pfam" id="PF05922">
    <property type="entry name" value="Inhibitor_I9"/>
    <property type="match status" value="1"/>
</dbReference>
<organism evidence="4 5">
    <name type="scientific">Metarhizium brunneum</name>
    <dbReference type="NCBI Taxonomy" id="500148"/>
    <lineage>
        <taxon>Eukaryota</taxon>
        <taxon>Fungi</taxon>
        <taxon>Dikarya</taxon>
        <taxon>Ascomycota</taxon>
        <taxon>Pezizomycotina</taxon>
        <taxon>Sordariomycetes</taxon>
        <taxon>Hypocreomycetidae</taxon>
        <taxon>Hypocreales</taxon>
        <taxon>Clavicipitaceae</taxon>
        <taxon>Metarhizium</taxon>
    </lineage>
</organism>
<dbReference type="GeneID" id="26247815"/>
<dbReference type="InterPro" id="IPR010259">
    <property type="entry name" value="S8pro/Inhibitor_I9"/>
</dbReference>
<evidence type="ECO:0000313" key="4">
    <source>
        <dbReference type="EMBL" id="QLI71362.1"/>
    </source>
</evidence>
<dbReference type="Gene3D" id="3.30.70.80">
    <property type="entry name" value="Peptidase S8 propeptide/proteinase inhibitor I9"/>
    <property type="match status" value="1"/>
</dbReference>
<dbReference type="EMBL" id="CP058935">
    <property type="protein sequence ID" value="QLI71362.1"/>
    <property type="molecule type" value="Genomic_DNA"/>
</dbReference>
<evidence type="ECO:0000256" key="1">
    <source>
        <dbReference type="SAM" id="MobiDB-lite"/>
    </source>
</evidence>
<feature type="chain" id="PRO_5028803624" description="Inhibitor I9 domain-containing protein" evidence="2">
    <location>
        <begin position="18"/>
        <end position="721"/>
    </location>
</feature>
<accession>A0A7D5YVU5</accession>
<dbReference type="RefSeq" id="XP_014539371.1">
    <property type="nucleotide sequence ID" value="XM_014683885.1"/>
</dbReference>
<feature type="region of interest" description="Disordered" evidence="1">
    <location>
        <begin position="120"/>
        <end position="143"/>
    </location>
</feature>
<sequence>MHGFLVLVFALLQRTTAQQTSGDGSSQALGHIVVLKEGLNDGHLNEHLDWVKSIHKRSLDTSNDNENQENGVKHTYHGGAYGFHGYAGSFSRDVLKSIKEHKHVDFVEEDQVIILEPTRRDENTDGDMLPEGGTRKKNKGHSLLSKGQGYNSFLEKGLILDAVILHEGEKRRDIPARSAEELVSQTTMNFNFTEPSADFAGVDVESYFYPPDLDAIMEDILADLENDEQDVSASKVLFTRAADRPDCTGALKFSSELAEDYNSYLKALDISVAATVSGWGQSASVSGSYLNQAEFSSNALTYVAKIDIRRQLDSPAGFQFNMNKYTTTTFARNFGDRWIRGFHTGGKMIARLTFRSKGTVSKVDLKAHIEASLKFWGVTADISASVKKSQEEVSKHANVEISLFYQGDLGRVMGQSGSPDKITATSADGAFHQVKSWADQFMDNACRHDYEYQPLLEEYRNAEGFPEHQKILDYRTAHRVSSMVLKQLVRISEMKQYLLNLTTIDDEIKMNVEFDEIDMVKQSQDWVDSVAENPENSQSTGRDLIKTLRDDFFKKYAPYISNSFTNESPRADSYANGNRYISGVKVERGATGPANSLGNINYGFTGGSVWLVPTYTSNPKKACTTITVEQTRIDYADAVKFLSKDGKYTARYFRCVTSSERKIRRLALSRGSGIINYDKAHGFVDATSNINEGFDMSPLYLMWSFDETDPAPEDDFPEPQN</sequence>
<feature type="domain" description="Inhibitor I9" evidence="3">
    <location>
        <begin position="31"/>
        <end position="113"/>
    </location>
</feature>
<gene>
    <name evidence="4" type="ORF">G6M90_00g080390</name>
</gene>
<dbReference type="Proteomes" id="UP000510686">
    <property type="component" value="Chromosome 4"/>
</dbReference>
<evidence type="ECO:0000259" key="3">
    <source>
        <dbReference type="Pfam" id="PF05922"/>
    </source>
</evidence>
<protein>
    <recommendedName>
        <fullName evidence="3">Inhibitor I9 domain-containing protein</fullName>
    </recommendedName>
</protein>
<dbReference type="OrthoDB" id="4933784at2759"/>
<reference evidence="4 5" key="1">
    <citation type="submission" date="2020-07" db="EMBL/GenBank/DDBJ databases">
        <title>Telomere length de novo assembly of all 7 chromosomes of the fungus, Metarhizium brunneum, using a novel assembly pipeline.</title>
        <authorList>
            <person name="Saud z."/>
            <person name="Kortsinoglou A."/>
            <person name="Kouvelis V.N."/>
            <person name="Butt T.M."/>
        </authorList>
    </citation>
    <scope>NUCLEOTIDE SEQUENCE [LARGE SCALE GENOMIC DNA]</scope>
    <source>
        <strain evidence="4 5">4556</strain>
    </source>
</reference>
<feature type="signal peptide" evidence="2">
    <location>
        <begin position="1"/>
        <end position="17"/>
    </location>
</feature>
<keyword evidence="2" id="KW-0732">Signal</keyword>
<evidence type="ECO:0000256" key="2">
    <source>
        <dbReference type="SAM" id="SignalP"/>
    </source>
</evidence>